<dbReference type="RefSeq" id="WP_075085824.1">
    <property type="nucleotide sequence ID" value="NZ_LWSI01000041.1"/>
</dbReference>
<gene>
    <name evidence="2" type="primary">ams</name>
    <name evidence="2" type="ORF">MFFC18_51410</name>
</gene>
<dbReference type="InterPro" id="IPR017853">
    <property type="entry name" value="GH"/>
</dbReference>
<proteinExistence type="predicted"/>
<dbReference type="GO" id="GO:0047669">
    <property type="term" value="F:amylosucrase activity"/>
    <property type="evidence" value="ECO:0007669"/>
    <property type="project" value="UniProtKB-EC"/>
</dbReference>
<dbReference type="STRING" id="980251.GCA_001642875_03822"/>
<dbReference type="PANTHER" id="PTHR10357:SF213">
    <property type="entry name" value="ALPHA AMYLASE CATALYTIC REGION"/>
    <property type="match status" value="1"/>
</dbReference>
<dbReference type="EC" id="2.4.1.4" evidence="2"/>
<dbReference type="KEGG" id="mff:MFFC18_51410"/>
<accession>A0A5B9PEQ1</accession>
<name>A0A5B9PEQ1_9BACT</name>
<dbReference type="Gene3D" id="3.20.20.80">
    <property type="entry name" value="Glycosidases"/>
    <property type="match status" value="1"/>
</dbReference>
<dbReference type="Gene3D" id="1.10.1740.10">
    <property type="match status" value="1"/>
</dbReference>
<dbReference type="Pfam" id="PF00128">
    <property type="entry name" value="Alpha-amylase"/>
    <property type="match status" value="1"/>
</dbReference>
<dbReference type="GO" id="GO:0005975">
    <property type="term" value="P:carbohydrate metabolic process"/>
    <property type="evidence" value="ECO:0007669"/>
    <property type="project" value="InterPro"/>
</dbReference>
<dbReference type="Gene3D" id="3.90.400.10">
    <property type="entry name" value="Oligo-1,6-glucosidase, Domain 2"/>
    <property type="match status" value="1"/>
</dbReference>
<dbReference type="CDD" id="cd11324">
    <property type="entry name" value="AmyAc_Amylosucrase"/>
    <property type="match status" value="1"/>
</dbReference>
<feature type="domain" description="Glycosyl hydrolase family 13 catalytic" evidence="1">
    <location>
        <begin position="148"/>
        <end position="564"/>
    </location>
</feature>
<dbReference type="PANTHER" id="PTHR10357">
    <property type="entry name" value="ALPHA-AMYLASE FAMILY MEMBER"/>
    <property type="match status" value="1"/>
</dbReference>
<reference evidence="2 3" key="1">
    <citation type="submission" date="2019-08" db="EMBL/GenBank/DDBJ databases">
        <title>Deep-cultivation of Planctomycetes and their phenomic and genomic characterization uncovers novel biology.</title>
        <authorList>
            <person name="Wiegand S."/>
            <person name="Jogler M."/>
            <person name="Boedeker C."/>
            <person name="Pinto D."/>
            <person name="Vollmers J."/>
            <person name="Rivas-Marin E."/>
            <person name="Kohn T."/>
            <person name="Peeters S.H."/>
            <person name="Heuer A."/>
            <person name="Rast P."/>
            <person name="Oberbeckmann S."/>
            <person name="Bunk B."/>
            <person name="Jeske O."/>
            <person name="Meyerdierks A."/>
            <person name="Storesund J.E."/>
            <person name="Kallscheuer N."/>
            <person name="Luecker S."/>
            <person name="Lage O.M."/>
            <person name="Pohl T."/>
            <person name="Merkel B.J."/>
            <person name="Hornburger P."/>
            <person name="Mueller R.-W."/>
            <person name="Bruemmer F."/>
            <person name="Labrenz M."/>
            <person name="Spormann A.M."/>
            <person name="Op den Camp H."/>
            <person name="Overmann J."/>
            <person name="Amann R."/>
            <person name="Jetten M.S.M."/>
            <person name="Mascher T."/>
            <person name="Medema M.H."/>
            <person name="Devos D.P."/>
            <person name="Kaster A.-K."/>
            <person name="Ovreas L."/>
            <person name="Rohde M."/>
            <person name="Galperin M.Y."/>
            <person name="Jogler C."/>
        </authorList>
    </citation>
    <scope>NUCLEOTIDE SEQUENCE [LARGE SCALE GENOMIC DNA]</scope>
    <source>
        <strain evidence="2 3">FC18</strain>
    </source>
</reference>
<dbReference type="EMBL" id="CP042912">
    <property type="protein sequence ID" value="QEG25217.1"/>
    <property type="molecule type" value="Genomic_DNA"/>
</dbReference>
<dbReference type="InterPro" id="IPR006047">
    <property type="entry name" value="GH13_cat_dom"/>
</dbReference>
<dbReference type="InterPro" id="IPR044077">
    <property type="entry name" value="Amylosucrase"/>
</dbReference>
<keyword evidence="3" id="KW-1185">Reference proteome</keyword>
<evidence type="ECO:0000313" key="2">
    <source>
        <dbReference type="EMBL" id="QEG25217.1"/>
    </source>
</evidence>
<organism evidence="2 3">
    <name type="scientific">Mariniblastus fucicola</name>
    <dbReference type="NCBI Taxonomy" id="980251"/>
    <lineage>
        <taxon>Bacteria</taxon>
        <taxon>Pseudomonadati</taxon>
        <taxon>Planctomycetota</taxon>
        <taxon>Planctomycetia</taxon>
        <taxon>Pirellulales</taxon>
        <taxon>Pirellulaceae</taxon>
        <taxon>Mariniblastus</taxon>
    </lineage>
</organism>
<evidence type="ECO:0000313" key="3">
    <source>
        <dbReference type="Proteomes" id="UP000322214"/>
    </source>
</evidence>
<keyword evidence="2" id="KW-0808">Transferase</keyword>
<dbReference type="GO" id="GO:0016798">
    <property type="term" value="F:hydrolase activity, acting on glycosyl bonds"/>
    <property type="evidence" value="ECO:0007669"/>
    <property type="project" value="UniProtKB-KW"/>
</dbReference>
<sequence>MIVSNKDIASGTVPPDAVEPVKNNSTVELIQHDFVAELSETASEMEFRAALTLNRVWPRLEKSWRSSSQDVTALQRVFLERLQRHWYALFERLYSLYGQRFDFHFHVETMLESIVVAMLQRDSELVAMDQRREVEADWFQSESVVGAALYVDLFSGNLGRLRENISYFKQLGVTYLHLMPLFASPDGKSDGGYAISDYRAVDPRLGTVRELQQLASDLRKEGILLVLDFVFNHTSDEHVWAKQAQSGNREYKEFYFIFPDRTEPDQYEQHLREIFPTVRRGNFTWHDGMGRWVWTTFNSFQWDLNYHNPSVFRSMMQEMLFIANLGVDALRLDAVAFIWKEKGTNCENLPKAHTVIQAFNLFLKIAAPGLAFKSEAIVHPDEVVKYIGSDECQISYNPQLMALLWESLATQKVALLNQALSHRSRLPPQTSWVNYLRCHDDIGWTFDDDDAAKLGINAYDHRQFLNQFYTGRFKGSFARGVPFQENLETGDMRISGTLASLAGLEEALELKKPDLVQLAEGRIELLQGISMSIGGIPLIYLGEEWGMLNDYDFVTNPAKADDSRWIHRPKMDWSYVNGLCEVEGASFRSGKEEVHYRIFHRTQRLIELRKSQPALAGQEMELFETLNPHVLGFVRIRQGHRLVVLGNFSDQPQRVDGNCIRSTGFGRFFQDAIADEEVNASDVVEMAPYQLRWLIRQ</sequence>
<dbReference type="SMART" id="SM00642">
    <property type="entry name" value="Aamy"/>
    <property type="match status" value="1"/>
</dbReference>
<protein>
    <submittedName>
        <fullName evidence="2">Amylosucrase</fullName>
        <ecNumber evidence="2">2.4.1.4</ecNumber>
    </submittedName>
</protein>
<dbReference type="Gene3D" id="2.60.40.1180">
    <property type="entry name" value="Golgi alpha-mannosidase II"/>
    <property type="match status" value="1"/>
</dbReference>
<keyword evidence="2" id="KW-0328">Glycosyltransferase</keyword>
<dbReference type="SUPFAM" id="SSF51011">
    <property type="entry name" value="Glycosyl hydrolase domain"/>
    <property type="match status" value="1"/>
</dbReference>
<dbReference type="InterPro" id="IPR013780">
    <property type="entry name" value="Glyco_hydro_b"/>
</dbReference>
<dbReference type="AlphaFoldDB" id="A0A5B9PEQ1"/>
<dbReference type="InterPro" id="IPR045857">
    <property type="entry name" value="O16G_dom_2"/>
</dbReference>
<evidence type="ECO:0000259" key="1">
    <source>
        <dbReference type="SMART" id="SM00642"/>
    </source>
</evidence>
<dbReference type="Proteomes" id="UP000322214">
    <property type="component" value="Chromosome"/>
</dbReference>
<dbReference type="SUPFAM" id="SSF51445">
    <property type="entry name" value="(Trans)glycosidases"/>
    <property type="match status" value="1"/>
</dbReference>